<dbReference type="InterPro" id="IPR000847">
    <property type="entry name" value="LysR_HTH_N"/>
</dbReference>
<dbReference type="CDD" id="cd05466">
    <property type="entry name" value="PBP2_LTTR_substrate"/>
    <property type="match status" value="1"/>
</dbReference>
<dbReference type="InterPro" id="IPR050950">
    <property type="entry name" value="HTH-type_LysR_regulators"/>
</dbReference>
<keyword evidence="3" id="KW-0238">DNA-binding</keyword>
<dbReference type="AlphaFoldDB" id="A0A9D2L5X5"/>
<dbReference type="Pfam" id="PF03466">
    <property type="entry name" value="LysR_substrate"/>
    <property type="match status" value="1"/>
</dbReference>
<dbReference type="InterPro" id="IPR036388">
    <property type="entry name" value="WH-like_DNA-bd_sf"/>
</dbReference>
<dbReference type="GO" id="GO:0005829">
    <property type="term" value="C:cytosol"/>
    <property type="evidence" value="ECO:0007669"/>
    <property type="project" value="TreeGrafter"/>
</dbReference>
<dbReference type="PANTHER" id="PTHR30419">
    <property type="entry name" value="HTH-TYPE TRANSCRIPTIONAL REGULATOR YBHD"/>
    <property type="match status" value="1"/>
</dbReference>
<protein>
    <submittedName>
        <fullName evidence="6">LysR family transcriptional regulator</fullName>
    </submittedName>
</protein>
<dbReference type="GO" id="GO:0003700">
    <property type="term" value="F:DNA-binding transcription factor activity"/>
    <property type="evidence" value="ECO:0007669"/>
    <property type="project" value="InterPro"/>
</dbReference>
<dbReference type="InterPro" id="IPR036390">
    <property type="entry name" value="WH_DNA-bd_sf"/>
</dbReference>
<comment type="caution">
    <text evidence="6">The sequence shown here is derived from an EMBL/GenBank/DDBJ whole genome shotgun (WGS) entry which is preliminary data.</text>
</comment>
<keyword evidence="2" id="KW-0805">Transcription regulation</keyword>
<name>A0A9D2L5X5_9FIRM</name>
<accession>A0A9D2L5X5</accession>
<comment type="similarity">
    <text evidence="1">Belongs to the LysR transcriptional regulatory family.</text>
</comment>
<dbReference type="FunFam" id="1.10.10.10:FF:000001">
    <property type="entry name" value="LysR family transcriptional regulator"/>
    <property type="match status" value="1"/>
</dbReference>
<evidence type="ECO:0000313" key="7">
    <source>
        <dbReference type="Proteomes" id="UP000886804"/>
    </source>
</evidence>
<dbReference type="EMBL" id="DWYS01000019">
    <property type="protein sequence ID" value="HJB06543.1"/>
    <property type="molecule type" value="Genomic_DNA"/>
</dbReference>
<dbReference type="SUPFAM" id="SSF46785">
    <property type="entry name" value="Winged helix' DNA-binding domain"/>
    <property type="match status" value="1"/>
</dbReference>
<dbReference type="SUPFAM" id="SSF53850">
    <property type="entry name" value="Periplasmic binding protein-like II"/>
    <property type="match status" value="1"/>
</dbReference>
<reference evidence="6" key="2">
    <citation type="submission" date="2021-04" db="EMBL/GenBank/DDBJ databases">
        <authorList>
            <person name="Gilroy R."/>
        </authorList>
    </citation>
    <scope>NUCLEOTIDE SEQUENCE</scope>
    <source>
        <strain evidence="6">CHK188-4685</strain>
    </source>
</reference>
<evidence type="ECO:0000256" key="2">
    <source>
        <dbReference type="ARBA" id="ARBA00023015"/>
    </source>
</evidence>
<reference evidence="6" key="1">
    <citation type="journal article" date="2021" name="PeerJ">
        <title>Extensive microbial diversity within the chicken gut microbiome revealed by metagenomics and culture.</title>
        <authorList>
            <person name="Gilroy R."/>
            <person name="Ravi A."/>
            <person name="Getino M."/>
            <person name="Pursley I."/>
            <person name="Horton D.L."/>
            <person name="Alikhan N.F."/>
            <person name="Baker D."/>
            <person name="Gharbi K."/>
            <person name="Hall N."/>
            <person name="Watson M."/>
            <person name="Adriaenssens E.M."/>
            <person name="Foster-Nyarko E."/>
            <person name="Jarju S."/>
            <person name="Secka A."/>
            <person name="Antonio M."/>
            <person name="Oren A."/>
            <person name="Chaudhuri R.R."/>
            <person name="La Ragione R."/>
            <person name="Hildebrand F."/>
            <person name="Pallen M.J."/>
        </authorList>
    </citation>
    <scope>NUCLEOTIDE SEQUENCE</scope>
    <source>
        <strain evidence="6">CHK188-4685</strain>
    </source>
</reference>
<gene>
    <name evidence="6" type="ORF">H9716_01610</name>
</gene>
<dbReference type="PANTHER" id="PTHR30419:SF8">
    <property type="entry name" value="NITROGEN ASSIMILATION TRANSCRIPTIONAL ACTIVATOR-RELATED"/>
    <property type="match status" value="1"/>
</dbReference>
<dbReference type="Proteomes" id="UP000886804">
    <property type="component" value="Unassembled WGS sequence"/>
</dbReference>
<organism evidence="6 7">
    <name type="scientific">Candidatus Enterocloster faecavium</name>
    <dbReference type="NCBI Taxonomy" id="2838560"/>
    <lineage>
        <taxon>Bacteria</taxon>
        <taxon>Bacillati</taxon>
        <taxon>Bacillota</taxon>
        <taxon>Clostridia</taxon>
        <taxon>Lachnospirales</taxon>
        <taxon>Lachnospiraceae</taxon>
        <taxon>Enterocloster</taxon>
    </lineage>
</organism>
<sequence length="303" mass="33547">MELKELEYLITIAEEKSISKAAERLFMAQSSLSQSLHSMEAELGGTLFIRTSSGVRPTESGKIAIEVAQKMLVEYQQLKAKITDTEGLKTGKVTFGVSTFRGGYLLPKVVCDFKKLYPSVQVEIHEANSMALEQQLIEGRVDLALVVMPFVKLKAPTRNLLQDEIVLVVPQNHPVCSRVKTAEKNGVRHPYIDLEDTIEFEYILSDNDTILGDRARKEFAAKGLVPKVCNDNLTAPIAAAMARAGLGLAFTYRSCCEDKDGARYYSVGKDGIHVQLALASPPGRYRSKAAKALEEQLLRYFSQ</sequence>
<dbReference type="Gene3D" id="3.40.190.290">
    <property type="match status" value="1"/>
</dbReference>
<dbReference type="Gene3D" id="1.10.10.10">
    <property type="entry name" value="Winged helix-like DNA-binding domain superfamily/Winged helix DNA-binding domain"/>
    <property type="match status" value="1"/>
</dbReference>
<keyword evidence="4" id="KW-0804">Transcription</keyword>
<evidence type="ECO:0000313" key="6">
    <source>
        <dbReference type="EMBL" id="HJB06543.1"/>
    </source>
</evidence>
<proteinExistence type="inferred from homology"/>
<dbReference type="Pfam" id="PF00126">
    <property type="entry name" value="HTH_1"/>
    <property type="match status" value="1"/>
</dbReference>
<dbReference type="PRINTS" id="PR00039">
    <property type="entry name" value="HTHLYSR"/>
</dbReference>
<feature type="domain" description="HTH lysR-type" evidence="5">
    <location>
        <begin position="1"/>
        <end position="58"/>
    </location>
</feature>
<dbReference type="InterPro" id="IPR005119">
    <property type="entry name" value="LysR_subst-bd"/>
</dbReference>
<evidence type="ECO:0000259" key="5">
    <source>
        <dbReference type="PROSITE" id="PS50931"/>
    </source>
</evidence>
<evidence type="ECO:0000256" key="3">
    <source>
        <dbReference type="ARBA" id="ARBA00023125"/>
    </source>
</evidence>
<dbReference type="GO" id="GO:0003677">
    <property type="term" value="F:DNA binding"/>
    <property type="evidence" value="ECO:0007669"/>
    <property type="project" value="UniProtKB-KW"/>
</dbReference>
<dbReference type="PROSITE" id="PS50931">
    <property type="entry name" value="HTH_LYSR"/>
    <property type="match status" value="1"/>
</dbReference>
<evidence type="ECO:0000256" key="1">
    <source>
        <dbReference type="ARBA" id="ARBA00009437"/>
    </source>
</evidence>
<evidence type="ECO:0000256" key="4">
    <source>
        <dbReference type="ARBA" id="ARBA00023163"/>
    </source>
</evidence>